<dbReference type="InterPro" id="IPR015424">
    <property type="entry name" value="PyrdxlP-dep_Trfase"/>
</dbReference>
<dbReference type="InterPro" id="IPR000796">
    <property type="entry name" value="Asp_trans"/>
</dbReference>
<dbReference type="FunFam" id="3.40.640.10:FF:000026">
    <property type="entry name" value="Aspartate aminotransferase"/>
    <property type="match status" value="1"/>
</dbReference>
<dbReference type="GO" id="GO:0005739">
    <property type="term" value="C:mitochondrion"/>
    <property type="evidence" value="ECO:0007669"/>
    <property type="project" value="TreeGrafter"/>
</dbReference>
<dbReference type="InterPro" id="IPR015422">
    <property type="entry name" value="PyrdxlP-dep_Trfase_small"/>
</dbReference>
<comment type="caution">
    <text evidence="10">The sequence shown here is derived from an EMBL/GenBank/DDBJ whole genome shotgun (WGS) entry which is preliminary data.</text>
</comment>
<evidence type="ECO:0000256" key="6">
    <source>
        <dbReference type="ARBA" id="ARBA00022898"/>
    </source>
</evidence>
<dbReference type="Gene3D" id="3.90.1150.10">
    <property type="entry name" value="Aspartate Aminotransferase, domain 1"/>
    <property type="match status" value="1"/>
</dbReference>
<comment type="similarity">
    <text evidence="2">Belongs to the class-I pyridoxal-phosphate-dependent aminotransferase family.</text>
</comment>
<dbReference type="PANTHER" id="PTHR11879">
    <property type="entry name" value="ASPARTATE AMINOTRANSFERASE"/>
    <property type="match status" value="1"/>
</dbReference>
<dbReference type="PRINTS" id="PR00799">
    <property type="entry name" value="TRANSAMINASE"/>
</dbReference>
<dbReference type="InterPro" id="IPR004838">
    <property type="entry name" value="NHTrfase_class1_PyrdxlP-BS"/>
</dbReference>
<proteinExistence type="inferred from homology"/>
<keyword evidence="4 8" id="KW-0032">Aminotransferase</keyword>
<evidence type="ECO:0000256" key="5">
    <source>
        <dbReference type="ARBA" id="ARBA00022679"/>
    </source>
</evidence>
<dbReference type="GO" id="GO:0006533">
    <property type="term" value="P:L-aspartate catabolic process"/>
    <property type="evidence" value="ECO:0007669"/>
    <property type="project" value="TreeGrafter"/>
</dbReference>
<dbReference type="EC" id="2.6.1.1" evidence="8"/>
<evidence type="ECO:0000256" key="3">
    <source>
        <dbReference type="ARBA" id="ARBA00011738"/>
    </source>
</evidence>
<evidence type="ECO:0000256" key="2">
    <source>
        <dbReference type="ARBA" id="ARBA00007441"/>
    </source>
</evidence>
<protein>
    <recommendedName>
        <fullName evidence="8">Aspartate aminotransferase</fullName>
        <ecNumber evidence="8">2.6.1.1</ecNumber>
    </recommendedName>
</protein>
<comment type="miscellaneous">
    <text evidence="8">In eukaryotes there are cytoplasmic, mitochondrial and chloroplastic isozymes.</text>
</comment>
<evidence type="ECO:0000313" key="11">
    <source>
        <dbReference type="Proteomes" id="UP000034182"/>
    </source>
</evidence>
<keyword evidence="5 8" id="KW-0808">Transferase</keyword>
<evidence type="ECO:0000256" key="1">
    <source>
        <dbReference type="ARBA" id="ARBA00001933"/>
    </source>
</evidence>
<gene>
    <name evidence="10" type="ORF">UCDDS831_g00198</name>
</gene>
<dbReference type="SUPFAM" id="SSF53383">
    <property type="entry name" value="PLP-dependent transferases"/>
    <property type="match status" value="1"/>
</dbReference>
<dbReference type="PANTHER" id="PTHR11879:SF22">
    <property type="entry name" value="ASPARTATE AMINOTRANSFERASE, MITOCHONDRIAL"/>
    <property type="match status" value="1"/>
</dbReference>
<comment type="catalytic activity">
    <reaction evidence="7 8">
        <text>L-aspartate + 2-oxoglutarate = oxaloacetate + L-glutamate</text>
        <dbReference type="Rhea" id="RHEA:21824"/>
        <dbReference type="ChEBI" id="CHEBI:16452"/>
        <dbReference type="ChEBI" id="CHEBI:16810"/>
        <dbReference type="ChEBI" id="CHEBI:29985"/>
        <dbReference type="ChEBI" id="CHEBI:29991"/>
        <dbReference type="EC" id="2.6.1.1"/>
    </reaction>
</comment>
<dbReference type="GO" id="GO:0030170">
    <property type="term" value="F:pyridoxal phosphate binding"/>
    <property type="evidence" value="ECO:0007669"/>
    <property type="project" value="InterPro"/>
</dbReference>
<dbReference type="InterPro" id="IPR015421">
    <property type="entry name" value="PyrdxlP-dep_Trfase_major"/>
</dbReference>
<dbReference type="Gene3D" id="3.40.640.10">
    <property type="entry name" value="Type I PLP-dependent aspartate aminotransferase-like (Major domain)"/>
    <property type="match status" value="1"/>
</dbReference>
<reference evidence="10 11" key="2">
    <citation type="submission" date="2015-05" db="EMBL/GenBank/DDBJ databases">
        <title>Distinctive expansion of gene families associated with plant cell wall degradation and secondary metabolism in the genomes of grapevine trunk pathogens.</title>
        <authorList>
            <person name="Lawrence D.P."/>
            <person name="Travadon R."/>
            <person name="Rolshausen P.E."/>
            <person name="Baumgartner K."/>
        </authorList>
    </citation>
    <scope>NUCLEOTIDE SEQUENCE [LARGE SCALE GENOMIC DNA]</scope>
    <source>
        <strain evidence="10">DS831</strain>
    </source>
</reference>
<comment type="subunit">
    <text evidence="3 8">Homodimer.</text>
</comment>
<sequence length="425" mass="46253">MLSSTSAIRQVAARRIVVAPAARAASAWAKVTQGPPDAILGITEAFKADSHPQKINLGVGAYRDDQGKPYVLPSVKQAEKKVVDSSLDKEYAGITGVPDFTTAAAKLAYGADSKAIADARIAITQSISGTGALRIGGAFLQRHYPHAKAIYIPTPSWANHKAVFSDSGLEVKQYRYYNKDTIGLDFDGMVEDIKNMPKNSIVLLHACAHNPTGVDPTEEQWRAISDAVKAGDHFPFFDMAYQGFASGDTTKDAYALRYFVEQGHLPVLAQSFAKNMGLYGERVGAFSVVCESAEEKKRVDSQIKILVRPMYSNPPIHGARIASTLLNDAALNKQWLGEVKGMADRIIKMRALLKKHLEELGSKHDWSHITNQIGMFAYTGLKPEQMDALAKDHSVYATKDGRISVAGITTGNVKRLAESIYKITG</sequence>
<accession>A0A0G2F1Y8</accession>
<keyword evidence="6" id="KW-0663">Pyridoxal phosphate</keyword>
<dbReference type="InterPro" id="IPR004839">
    <property type="entry name" value="Aminotransferase_I/II_large"/>
</dbReference>
<dbReference type="NCBIfam" id="NF006719">
    <property type="entry name" value="PRK09257.1"/>
    <property type="match status" value="1"/>
</dbReference>
<dbReference type="Pfam" id="PF00155">
    <property type="entry name" value="Aminotran_1_2"/>
    <property type="match status" value="1"/>
</dbReference>
<reference evidence="10 11" key="1">
    <citation type="submission" date="2015-03" db="EMBL/GenBank/DDBJ databases">
        <authorList>
            <person name="Morales-Cruz A."/>
            <person name="Amrine K.C."/>
            <person name="Cantu D."/>
        </authorList>
    </citation>
    <scope>NUCLEOTIDE SEQUENCE [LARGE SCALE GENOMIC DNA]</scope>
    <source>
        <strain evidence="10">DS831</strain>
    </source>
</reference>
<dbReference type="CDD" id="cd00609">
    <property type="entry name" value="AAT_like"/>
    <property type="match status" value="1"/>
</dbReference>
<evidence type="ECO:0000256" key="4">
    <source>
        <dbReference type="ARBA" id="ARBA00022576"/>
    </source>
</evidence>
<evidence type="ECO:0000313" key="10">
    <source>
        <dbReference type="EMBL" id="KKY28812.1"/>
    </source>
</evidence>
<dbReference type="FunFam" id="3.90.1150.10:FF:000001">
    <property type="entry name" value="Aspartate aminotransferase"/>
    <property type="match status" value="1"/>
</dbReference>
<dbReference type="PROSITE" id="PS00105">
    <property type="entry name" value="AA_TRANSFER_CLASS_1"/>
    <property type="match status" value="1"/>
</dbReference>
<organism evidence="10 11">
    <name type="scientific">Diplodia seriata</name>
    <dbReference type="NCBI Taxonomy" id="420778"/>
    <lineage>
        <taxon>Eukaryota</taxon>
        <taxon>Fungi</taxon>
        <taxon>Dikarya</taxon>
        <taxon>Ascomycota</taxon>
        <taxon>Pezizomycotina</taxon>
        <taxon>Dothideomycetes</taxon>
        <taxon>Dothideomycetes incertae sedis</taxon>
        <taxon>Botryosphaeriales</taxon>
        <taxon>Botryosphaeriaceae</taxon>
        <taxon>Diplodia</taxon>
    </lineage>
</organism>
<name>A0A0G2F1Y8_9PEZI</name>
<evidence type="ECO:0000256" key="7">
    <source>
        <dbReference type="ARBA" id="ARBA00049185"/>
    </source>
</evidence>
<evidence type="ECO:0000256" key="8">
    <source>
        <dbReference type="RuleBase" id="RU000480"/>
    </source>
</evidence>
<dbReference type="AlphaFoldDB" id="A0A0G2F1Y8"/>
<comment type="cofactor">
    <cofactor evidence="1">
        <name>pyridoxal 5'-phosphate</name>
        <dbReference type="ChEBI" id="CHEBI:597326"/>
    </cofactor>
</comment>
<dbReference type="Proteomes" id="UP000034182">
    <property type="component" value="Unassembled WGS sequence"/>
</dbReference>
<dbReference type="EMBL" id="LAQI01000005">
    <property type="protein sequence ID" value="KKY28812.1"/>
    <property type="molecule type" value="Genomic_DNA"/>
</dbReference>
<evidence type="ECO:0000259" key="9">
    <source>
        <dbReference type="Pfam" id="PF00155"/>
    </source>
</evidence>
<dbReference type="GO" id="GO:0004069">
    <property type="term" value="F:L-aspartate:2-oxoglutarate aminotransferase activity"/>
    <property type="evidence" value="ECO:0007669"/>
    <property type="project" value="UniProtKB-EC"/>
</dbReference>
<feature type="domain" description="Aminotransferase class I/classII large" evidence="9">
    <location>
        <begin position="53"/>
        <end position="420"/>
    </location>
</feature>